<evidence type="ECO:0000256" key="3">
    <source>
        <dbReference type="ARBA" id="ARBA00022989"/>
    </source>
</evidence>
<evidence type="ECO:0000256" key="4">
    <source>
        <dbReference type="ARBA" id="ARBA00023136"/>
    </source>
</evidence>
<sequence length="384" mass="43472">MMVTNNTTQQEIFLFKDGYDIPVYGLANGMFYYIHISASACLIASIICAQATLFLSFKSHRAGEFFTKWSKGERLVVYISICDGIFSAFHLMDHLQMLFTLDHVRPKALCAFYGFTMMVFFVAQILIVNVVANNVFLLVFLGKNISFGKYDSGLLIWAFGIPILGATVAAMYDQFGPMGLACFYDAIKRHVAIMVFTTVIVAVILVTNIVLYILSFIRIRSDTMIRKQIIGTNASAVRRHIQAAKRMSMFLLAFVVQWWCLGLCGAWSLFVDSQLEVPEILNYFVVIFTNLGGVLNLAVYLLVFRNKIRKFKSEPQQMENKITDDPQQALAEANASIKQLEDYPKPASETMFKIADEIAKNSKVFYLVFMFDVPFLMLTISNLL</sequence>
<dbReference type="SUPFAM" id="SSF81321">
    <property type="entry name" value="Family A G protein-coupled receptor-like"/>
    <property type="match status" value="1"/>
</dbReference>
<evidence type="ECO:0000313" key="6">
    <source>
        <dbReference type="EMBL" id="WAR14867.1"/>
    </source>
</evidence>
<dbReference type="PANTHER" id="PTHR23112:SF0">
    <property type="entry name" value="TRANSMEMBRANE PROTEIN 116"/>
    <property type="match status" value="1"/>
</dbReference>
<gene>
    <name evidence="6" type="ORF">MAR_004972</name>
</gene>
<feature type="transmembrane region" description="Helical" evidence="5">
    <location>
        <begin position="280"/>
        <end position="303"/>
    </location>
</feature>
<accession>A0ABY7EZT2</accession>
<name>A0ABY7EZT2_MYAAR</name>
<dbReference type="Gene3D" id="1.20.1070.10">
    <property type="entry name" value="Rhodopsin 7-helix transmembrane proteins"/>
    <property type="match status" value="1"/>
</dbReference>
<feature type="transmembrane region" description="Helical" evidence="5">
    <location>
        <begin position="153"/>
        <end position="172"/>
    </location>
</feature>
<feature type="transmembrane region" description="Helical" evidence="5">
    <location>
        <begin position="248"/>
        <end position="268"/>
    </location>
</feature>
<evidence type="ECO:0000256" key="2">
    <source>
        <dbReference type="ARBA" id="ARBA00022692"/>
    </source>
</evidence>
<keyword evidence="2 5" id="KW-0812">Transmembrane</keyword>
<reference evidence="6" key="1">
    <citation type="submission" date="2022-11" db="EMBL/GenBank/DDBJ databases">
        <title>Centuries of genome instability and evolution in soft-shell clam transmissible cancer (bioRxiv).</title>
        <authorList>
            <person name="Hart S.F.M."/>
            <person name="Yonemitsu M.A."/>
            <person name="Giersch R.M."/>
            <person name="Beal B.F."/>
            <person name="Arriagada G."/>
            <person name="Davis B.W."/>
            <person name="Ostrander E.A."/>
            <person name="Goff S.P."/>
            <person name="Metzger M.J."/>
        </authorList>
    </citation>
    <scope>NUCLEOTIDE SEQUENCE</scope>
    <source>
        <strain evidence="6">MELC-2E11</strain>
        <tissue evidence="6">Siphon/mantle</tissue>
    </source>
</reference>
<protein>
    <recommendedName>
        <fullName evidence="8">G-protein coupled receptors family 1 profile domain-containing protein</fullName>
    </recommendedName>
</protein>
<comment type="subcellular location">
    <subcellularLocation>
        <location evidence="1">Membrane</location>
        <topology evidence="1">Multi-pass membrane protein</topology>
    </subcellularLocation>
</comment>
<keyword evidence="3 5" id="KW-1133">Transmembrane helix</keyword>
<dbReference type="Proteomes" id="UP001164746">
    <property type="component" value="Chromosome 9"/>
</dbReference>
<feature type="transmembrane region" description="Helical" evidence="5">
    <location>
        <begin position="364"/>
        <end position="383"/>
    </location>
</feature>
<evidence type="ECO:0000313" key="7">
    <source>
        <dbReference type="Proteomes" id="UP001164746"/>
    </source>
</evidence>
<feature type="transmembrane region" description="Helical" evidence="5">
    <location>
        <begin position="75"/>
        <end position="92"/>
    </location>
</feature>
<evidence type="ECO:0000256" key="5">
    <source>
        <dbReference type="SAM" id="Phobius"/>
    </source>
</evidence>
<proteinExistence type="predicted"/>
<evidence type="ECO:0000256" key="1">
    <source>
        <dbReference type="ARBA" id="ARBA00004141"/>
    </source>
</evidence>
<organism evidence="6 7">
    <name type="scientific">Mya arenaria</name>
    <name type="common">Soft-shell clam</name>
    <dbReference type="NCBI Taxonomy" id="6604"/>
    <lineage>
        <taxon>Eukaryota</taxon>
        <taxon>Metazoa</taxon>
        <taxon>Spiralia</taxon>
        <taxon>Lophotrochozoa</taxon>
        <taxon>Mollusca</taxon>
        <taxon>Bivalvia</taxon>
        <taxon>Autobranchia</taxon>
        <taxon>Heteroconchia</taxon>
        <taxon>Euheterodonta</taxon>
        <taxon>Imparidentia</taxon>
        <taxon>Neoheterodontei</taxon>
        <taxon>Myida</taxon>
        <taxon>Myoidea</taxon>
        <taxon>Myidae</taxon>
        <taxon>Mya</taxon>
    </lineage>
</organism>
<keyword evidence="4 5" id="KW-0472">Membrane</keyword>
<evidence type="ECO:0008006" key="8">
    <source>
        <dbReference type="Google" id="ProtNLM"/>
    </source>
</evidence>
<feature type="transmembrane region" description="Helical" evidence="5">
    <location>
        <begin position="32"/>
        <end position="55"/>
    </location>
</feature>
<feature type="transmembrane region" description="Helical" evidence="5">
    <location>
        <begin position="192"/>
        <end position="217"/>
    </location>
</feature>
<feature type="transmembrane region" description="Helical" evidence="5">
    <location>
        <begin position="112"/>
        <end position="141"/>
    </location>
</feature>
<keyword evidence="7" id="KW-1185">Reference proteome</keyword>
<dbReference type="EMBL" id="CP111020">
    <property type="protein sequence ID" value="WAR14867.1"/>
    <property type="molecule type" value="Genomic_DNA"/>
</dbReference>
<dbReference type="PANTHER" id="PTHR23112">
    <property type="entry name" value="G PROTEIN-COUPLED RECEPTOR 157-RELATED"/>
    <property type="match status" value="1"/>
</dbReference>